<comment type="similarity">
    <text evidence="1">Belongs to the UPF0585 family.</text>
</comment>
<dbReference type="PANTHER" id="PTHR20974">
    <property type="entry name" value="UPF0585 PROTEIN CG18661"/>
    <property type="match status" value="1"/>
</dbReference>
<dbReference type="OrthoDB" id="10258744at2759"/>
<dbReference type="InterPro" id="IPR029063">
    <property type="entry name" value="SAM-dependent_MTases_sf"/>
</dbReference>
<evidence type="ECO:0000313" key="2">
    <source>
        <dbReference type="EMBL" id="GMH59034.1"/>
    </source>
</evidence>
<gene>
    <name evidence="2" type="ORF">TrST_g10269</name>
</gene>
<evidence type="ECO:0000256" key="1">
    <source>
        <dbReference type="ARBA" id="ARBA00008308"/>
    </source>
</evidence>
<dbReference type="Pfam" id="PF06080">
    <property type="entry name" value="DUF938"/>
    <property type="match status" value="1"/>
</dbReference>
<reference evidence="3" key="1">
    <citation type="journal article" date="2023" name="Commun. Biol.">
        <title>Genome analysis of Parmales, the sister group of diatoms, reveals the evolutionary specialization of diatoms from phago-mixotrophs to photoautotrophs.</title>
        <authorList>
            <person name="Ban H."/>
            <person name="Sato S."/>
            <person name="Yoshikawa S."/>
            <person name="Yamada K."/>
            <person name="Nakamura Y."/>
            <person name="Ichinomiya M."/>
            <person name="Sato N."/>
            <person name="Blanc-Mathieu R."/>
            <person name="Endo H."/>
            <person name="Kuwata A."/>
            <person name="Ogata H."/>
        </authorList>
    </citation>
    <scope>NUCLEOTIDE SEQUENCE [LARGE SCALE GENOMIC DNA]</scope>
    <source>
        <strain evidence="3">NIES 3701</strain>
    </source>
</reference>
<name>A0A9W6ZYZ2_9STRA</name>
<evidence type="ECO:0000313" key="3">
    <source>
        <dbReference type="Proteomes" id="UP001165085"/>
    </source>
</evidence>
<accession>A0A9W6ZYZ2</accession>
<dbReference type="AlphaFoldDB" id="A0A9W6ZYZ2"/>
<dbReference type="SUPFAM" id="SSF53335">
    <property type="entry name" value="S-adenosyl-L-methionine-dependent methyltransferases"/>
    <property type="match status" value="1"/>
</dbReference>
<protein>
    <submittedName>
        <fullName evidence="2">Uncharacterized protein</fullName>
    </submittedName>
</protein>
<comment type="caution">
    <text evidence="2">The sequence shown here is derived from an EMBL/GenBank/DDBJ whole genome shotgun (WGS) entry which is preliminary data.</text>
</comment>
<dbReference type="EMBL" id="BRXY01000056">
    <property type="protein sequence ID" value="GMH59034.1"/>
    <property type="molecule type" value="Genomic_DNA"/>
</dbReference>
<keyword evidence="3" id="KW-1185">Reference proteome</keyword>
<dbReference type="Gene3D" id="3.40.50.150">
    <property type="entry name" value="Vaccinia Virus protein VP39"/>
    <property type="match status" value="1"/>
</dbReference>
<proteinExistence type="inferred from homology"/>
<dbReference type="InterPro" id="IPR010342">
    <property type="entry name" value="DUF938"/>
</dbReference>
<dbReference type="Proteomes" id="UP001165085">
    <property type="component" value="Unassembled WGS sequence"/>
</dbReference>
<dbReference type="PANTHER" id="PTHR20974:SF0">
    <property type="entry name" value="UPF0585 PROTEIN CG18661"/>
    <property type="match status" value="1"/>
</dbReference>
<organism evidence="2 3">
    <name type="scientific">Triparma strigata</name>
    <dbReference type="NCBI Taxonomy" id="1606541"/>
    <lineage>
        <taxon>Eukaryota</taxon>
        <taxon>Sar</taxon>
        <taxon>Stramenopiles</taxon>
        <taxon>Ochrophyta</taxon>
        <taxon>Bolidophyceae</taxon>
        <taxon>Parmales</taxon>
        <taxon>Triparmaceae</taxon>
        <taxon>Triparma</taxon>
    </lineage>
</organism>
<sequence length="266" mass="29042">MRSRYATSSLAFIVNHPRHLVLLRRRLTSEPIPSSLAQMATMDAPASDRNKGPILEQLQQNNLFVDDSSSPVTTLEIAAGAGVHSVYLTEELKSAGFNLSSWLPTDPDELSRASIDARVAASSNDAVRQIVKPALPLTLGPKGAKEAIWRAEPLSASTYDLIYNVNMIHISPWSATAGLMEFSGKRLNEGGALVIYGPFIVNGEMVQSNVAFDESLRAKNPAWRIRNLEDVTAKAESNGLTLTTVIDMPANNKMVVFKRAPRQEDN</sequence>